<dbReference type="EMBL" id="JAJSOF020000009">
    <property type="protein sequence ID" value="KAJ4446812.1"/>
    <property type="molecule type" value="Genomic_DNA"/>
</dbReference>
<reference evidence="2 3" key="1">
    <citation type="journal article" date="2022" name="Allergy">
        <title>Genome assembly and annotation of Periplaneta americana reveal a comprehensive cockroach allergen profile.</title>
        <authorList>
            <person name="Wang L."/>
            <person name="Xiong Q."/>
            <person name="Saelim N."/>
            <person name="Wang L."/>
            <person name="Nong W."/>
            <person name="Wan A.T."/>
            <person name="Shi M."/>
            <person name="Liu X."/>
            <person name="Cao Q."/>
            <person name="Hui J.H.L."/>
            <person name="Sookrung N."/>
            <person name="Leung T.F."/>
            <person name="Tungtrongchitr A."/>
            <person name="Tsui S.K.W."/>
        </authorList>
    </citation>
    <scope>NUCLEOTIDE SEQUENCE [LARGE SCALE GENOMIC DNA]</scope>
    <source>
        <strain evidence="2">PWHHKU_190912</strain>
    </source>
</reference>
<dbReference type="Proteomes" id="UP001148838">
    <property type="component" value="Unassembled WGS sequence"/>
</dbReference>
<proteinExistence type="predicted"/>
<feature type="region of interest" description="Disordered" evidence="1">
    <location>
        <begin position="186"/>
        <end position="229"/>
    </location>
</feature>
<protein>
    <submittedName>
        <fullName evidence="2">Uncharacterized protein</fullName>
    </submittedName>
</protein>
<sequence>MVLGLGTDMARQWDHPFQSIYLENGDLTTAVRKSEMCWSTVYADKNIRVTRFASFQRRWIGRGGAIAWPARFPDLTLFDFFLWGCMKEKVHQTEIASREELVAKINTAAMEIHQHGLDNVQREVRRRAKATSHLYCRRAAIETLEKIKKPGSQVLSEKFTIKMGHTHGQENANSIMRTVQNIQRKQNKRRQDQQQPVLKMANSKPKHVNSCLEEEEEEEEEKKKKKCHH</sequence>
<dbReference type="InterPro" id="IPR036397">
    <property type="entry name" value="RNaseH_sf"/>
</dbReference>
<organism evidence="2 3">
    <name type="scientific">Periplaneta americana</name>
    <name type="common">American cockroach</name>
    <name type="synonym">Blatta americana</name>
    <dbReference type="NCBI Taxonomy" id="6978"/>
    <lineage>
        <taxon>Eukaryota</taxon>
        <taxon>Metazoa</taxon>
        <taxon>Ecdysozoa</taxon>
        <taxon>Arthropoda</taxon>
        <taxon>Hexapoda</taxon>
        <taxon>Insecta</taxon>
        <taxon>Pterygota</taxon>
        <taxon>Neoptera</taxon>
        <taxon>Polyneoptera</taxon>
        <taxon>Dictyoptera</taxon>
        <taxon>Blattodea</taxon>
        <taxon>Blattoidea</taxon>
        <taxon>Blattidae</taxon>
        <taxon>Blattinae</taxon>
        <taxon>Periplaneta</taxon>
    </lineage>
</organism>
<evidence type="ECO:0000313" key="2">
    <source>
        <dbReference type="EMBL" id="KAJ4446812.1"/>
    </source>
</evidence>
<dbReference type="PANTHER" id="PTHR47326">
    <property type="entry name" value="TRANSPOSABLE ELEMENT TC3 TRANSPOSASE-LIKE PROTEIN"/>
    <property type="match status" value="1"/>
</dbReference>
<dbReference type="Gene3D" id="3.30.420.10">
    <property type="entry name" value="Ribonuclease H-like superfamily/Ribonuclease H"/>
    <property type="match status" value="1"/>
</dbReference>
<comment type="caution">
    <text evidence="2">The sequence shown here is derived from an EMBL/GenBank/DDBJ whole genome shotgun (WGS) entry which is preliminary data.</text>
</comment>
<name>A0ABQ8TLD1_PERAM</name>
<keyword evidence="3" id="KW-1185">Reference proteome</keyword>
<accession>A0ABQ8TLD1</accession>
<dbReference type="PANTHER" id="PTHR47326:SF1">
    <property type="entry name" value="HTH PSQ-TYPE DOMAIN-CONTAINING PROTEIN"/>
    <property type="match status" value="1"/>
</dbReference>
<evidence type="ECO:0000313" key="3">
    <source>
        <dbReference type="Proteomes" id="UP001148838"/>
    </source>
</evidence>
<gene>
    <name evidence="2" type="ORF">ANN_13510</name>
</gene>
<evidence type="ECO:0000256" key="1">
    <source>
        <dbReference type="SAM" id="MobiDB-lite"/>
    </source>
</evidence>